<reference evidence="1 2" key="1">
    <citation type="submission" date="2024-11" db="EMBL/GenBank/DDBJ databases">
        <title>Chromosome-level genome assembly of the freshwater bivalve Anodonta woodiana.</title>
        <authorList>
            <person name="Chen X."/>
        </authorList>
    </citation>
    <scope>NUCLEOTIDE SEQUENCE [LARGE SCALE GENOMIC DNA]</scope>
    <source>
        <strain evidence="1">MN2024</strain>
        <tissue evidence="1">Gills</tissue>
    </source>
</reference>
<keyword evidence="2" id="KW-1185">Reference proteome</keyword>
<comment type="caution">
    <text evidence="1">The sequence shown here is derived from an EMBL/GenBank/DDBJ whole genome shotgun (WGS) entry which is preliminary data.</text>
</comment>
<dbReference type="AlphaFoldDB" id="A0ABD3UE21"/>
<organism evidence="1 2">
    <name type="scientific">Sinanodonta woodiana</name>
    <name type="common">Chinese pond mussel</name>
    <name type="synonym">Anodonta woodiana</name>
    <dbReference type="NCBI Taxonomy" id="1069815"/>
    <lineage>
        <taxon>Eukaryota</taxon>
        <taxon>Metazoa</taxon>
        <taxon>Spiralia</taxon>
        <taxon>Lophotrochozoa</taxon>
        <taxon>Mollusca</taxon>
        <taxon>Bivalvia</taxon>
        <taxon>Autobranchia</taxon>
        <taxon>Heteroconchia</taxon>
        <taxon>Palaeoheterodonta</taxon>
        <taxon>Unionida</taxon>
        <taxon>Unionoidea</taxon>
        <taxon>Unionidae</taxon>
        <taxon>Unioninae</taxon>
        <taxon>Sinanodonta</taxon>
    </lineage>
</organism>
<evidence type="ECO:0000313" key="1">
    <source>
        <dbReference type="EMBL" id="KAL3847759.1"/>
    </source>
</evidence>
<gene>
    <name evidence="1" type="ORF">ACJMK2_018653</name>
</gene>
<evidence type="ECO:0000313" key="2">
    <source>
        <dbReference type="Proteomes" id="UP001634394"/>
    </source>
</evidence>
<accession>A0ABD3UE21</accession>
<dbReference type="EMBL" id="JBJQND010000016">
    <property type="protein sequence ID" value="KAL3847759.1"/>
    <property type="molecule type" value="Genomic_DNA"/>
</dbReference>
<dbReference type="Proteomes" id="UP001634394">
    <property type="component" value="Unassembled WGS sequence"/>
</dbReference>
<proteinExistence type="predicted"/>
<protein>
    <submittedName>
        <fullName evidence="1">Uncharacterized protein</fullName>
    </submittedName>
</protein>
<sequence length="174" mass="20401">MRLQTRNNIESLFEEVHSFVVIEKDTNIRNFKDIITSTLNSPKWKDFIVGKDVSTDSIEFFQGELRNVLLQMKEAYNSLDHVTEAQKTRIGNQLDNFIKSFKEGSKYQERIVVAVGDNPNLKNFDETYLQYHIGNLNEIICLPHILFLKRPLFILWNLCLQKNHHLQHLLANLS</sequence>
<name>A0ABD3UE21_SINWO</name>